<dbReference type="OrthoDB" id="2274644at2759"/>
<reference evidence="3 4" key="1">
    <citation type="submission" date="2020-04" db="EMBL/GenBank/DDBJ databases">
        <title>Perkinsus olseni comparative genomics.</title>
        <authorList>
            <person name="Bogema D.R."/>
        </authorList>
    </citation>
    <scope>NUCLEOTIDE SEQUENCE [LARGE SCALE GENOMIC DNA]</scope>
    <source>
        <strain evidence="3">00978-12</strain>
    </source>
</reference>
<accession>A0A7J6NJ79</accession>
<feature type="compositionally biased region" description="Polar residues" evidence="1">
    <location>
        <begin position="109"/>
        <end position="119"/>
    </location>
</feature>
<dbReference type="Proteomes" id="UP000541610">
    <property type="component" value="Unassembled WGS sequence"/>
</dbReference>
<evidence type="ECO:0000256" key="2">
    <source>
        <dbReference type="SAM" id="Phobius"/>
    </source>
</evidence>
<dbReference type="AlphaFoldDB" id="A0A7J6NJ79"/>
<proteinExistence type="predicted"/>
<sequence length="753" mass="83975">MRPFIQEVCGGARVIKRRLEGRCGDTENAVSSSDLGRWWLRTALRRGVQGVDAKRRLMGALVFCMFNHGFCCVIAFSWLVLILMITAMSPVPPRSPPLNRFDQYKRNHSSPSRQRSTPQKRYIQYNPSGPKIRDWRKQPSPTKRCRSPTSEPSTDKKDLPSPKRVKKLSPSVVEKVDNLLARSLADEYFTTHHVDAALAGEISSIINEFEAFIISQTTPVGIEVQLVPIGSYASGLASKEDSSVDILLPMFGGVSESSDEASLAEAIAGGLHEFSKFDSNGIMLEDTNSIRCRLKDEHHQQQQQQGDTRLPDFLLRVVKATTSCNSPPSSLSFTRRLLHARLLRSYSYCSPLLAPLVCLIRRWGRDNLLSGVGSINNLTGFQWALLCIAFLQQQQVLPNLHTARRRGLPVLKYGHLPRQVFSLVSSREEADVFGLNYLSTRGDVDDLGNLFVGLLRWLQHVSTTALQQHQKDESIIITISEESTQQPHHGLFLADPLDPNCNIFSEDELPAVLPPLKAAAEATWDYPPPDENANFDAKNDAAYCSFNNKRIDEISQSKLLHIDVNGSRIHLRRIHCPKGGKHDTLQIGFFDEDALTWYSRGHDVFPDRRIFTFDALPGSFPPENTGLDPFRDLEASTLVYAITDLSSAVRALGRTKLYEHPNLRDNTEAGQSARGKLAQLCAAALTIISQEFGSFDELCDSSEKVGEGTLRAAISSAWHSRVQRTTGFTLTKLTPPHRQLGKIIPQAAQPVKH</sequence>
<evidence type="ECO:0000256" key="1">
    <source>
        <dbReference type="SAM" id="MobiDB-lite"/>
    </source>
</evidence>
<feature type="transmembrane region" description="Helical" evidence="2">
    <location>
        <begin position="60"/>
        <end position="85"/>
    </location>
</feature>
<evidence type="ECO:0000313" key="3">
    <source>
        <dbReference type="EMBL" id="KAF4683507.1"/>
    </source>
</evidence>
<name>A0A7J6NJ79_PEROL</name>
<evidence type="ECO:0000313" key="4">
    <source>
        <dbReference type="Proteomes" id="UP000541610"/>
    </source>
</evidence>
<dbReference type="Gene3D" id="1.10.1410.10">
    <property type="match status" value="1"/>
</dbReference>
<keyword evidence="2" id="KW-1133">Transmembrane helix</keyword>
<organism evidence="3 4">
    <name type="scientific">Perkinsus olseni</name>
    <name type="common">Perkinsus atlanticus</name>
    <dbReference type="NCBI Taxonomy" id="32597"/>
    <lineage>
        <taxon>Eukaryota</taxon>
        <taxon>Sar</taxon>
        <taxon>Alveolata</taxon>
        <taxon>Perkinsozoa</taxon>
        <taxon>Perkinsea</taxon>
        <taxon>Perkinsida</taxon>
        <taxon>Perkinsidae</taxon>
        <taxon>Perkinsus</taxon>
    </lineage>
</organism>
<dbReference type="SUPFAM" id="SSF81631">
    <property type="entry name" value="PAP/OAS1 substrate-binding domain"/>
    <property type="match status" value="1"/>
</dbReference>
<evidence type="ECO:0008006" key="5">
    <source>
        <dbReference type="Google" id="ProtNLM"/>
    </source>
</evidence>
<dbReference type="EMBL" id="JABANP010000363">
    <property type="protein sequence ID" value="KAF4683507.1"/>
    <property type="molecule type" value="Genomic_DNA"/>
</dbReference>
<keyword evidence="2" id="KW-0812">Transmembrane</keyword>
<protein>
    <recommendedName>
        <fullName evidence="5">Poly(A) RNA polymerase, mitochondrial</fullName>
    </recommendedName>
</protein>
<keyword evidence="2" id="KW-0472">Membrane</keyword>
<comment type="caution">
    <text evidence="3">The sequence shown here is derived from an EMBL/GenBank/DDBJ whole genome shotgun (WGS) entry which is preliminary data.</text>
</comment>
<feature type="region of interest" description="Disordered" evidence="1">
    <location>
        <begin position="95"/>
        <end position="167"/>
    </location>
</feature>
<gene>
    <name evidence="3" type="ORF">FOZ60_009028</name>
</gene>